<dbReference type="RefSeq" id="WP_005487740.1">
    <property type="nucleotide sequence ID" value="NZ_CAUI01000005.1"/>
</dbReference>
<dbReference type="OrthoDB" id="9794165at2"/>
<feature type="transmembrane region" description="Helical" evidence="9">
    <location>
        <begin position="107"/>
        <end position="125"/>
    </location>
</feature>
<evidence type="ECO:0000313" key="10">
    <source>
        <dbReference type="EMBL" id="CCU78415.1"/>
    </source>
</evidence>
<evidence type="ECO:0000256" key="2">
    <source>
        <dbReference type="ARBA" id="ARBA00022448"/>
    </source>
</evidence>
<comment type="caution">
    <text evidence="10">The sequence shown here is derived from an EMBL/GenBank/DDBJ whole genome shotgun (WGS) entry which is preliminary data.</text>
</comment>
<evidence type="ECO:0000256" key="3">
    <source>
        <dbReference type="ARBA" id="ARBA00022475"/>
    </source>
</evidence>
<reference evidence="11" key="1">
    <citation type="journal article" date="2013" name="Genome Announc.">
        <title>Genome Sequence of Halanaerobium saccharolyticum subsp. saccharolyticum Strain DSM 6643T, a Halophilic Hydrogen-Producing Bacterium.</title>
        <authorList>
            <person name="Kivisto A."/>
            <person name="Larjo A."/>
            <person name="Ciranna A."/>
            <person name="Santala V."/>
            <person name="Roos C."/>
            <person name="Karp M."/>
        </authorList>
    </citation>
    <scope>NUCLEOTIDE SEQUENCE [LARGE SCALE GENOMIC DNA]</scope>
    <source>
        <strain evidence="11">DSM 6643</strain>
    </source>
</reference>
<dbReference type="PANTHER" id="PTHR30574">
    <property type="entry name" value="INNER MEMBRANE PROTEIN YEDE"/>
    <property type="match status" value="1"/>
</dbReference>
<dbReference type="eggNOG" id="COG2391">
    <property type="taxonomic scope" value="Bacteria"/>
</dbReference>
<evidence type="ECO:0000313" key="11">
    <source>
        <dbReference type="Proteomes" id="UP000012063"/>
    </source>
</evidence>
<keyword evidence="3" id="KW-1003">Cell membrane</keyword>
<feature type="transmembrane region" description="Helical" evidence="9">
    <location>
        <begin position="16"/>
        <end position="34"/>
    </location>
</feature>
<keyword evidence="11" id="KW-1185">Reference proteome</keyword>
<evidence type="ECO:0000256" key="6">
    <source>
        <dbReference type="ARBA" id="ARBA00022989"/>
    </source>
</evidence>
<dbReference type="Proteomes" id="UP000012063">
    <property type="component" value="Unassembled WGS sequence"/>
</dbReference>
<dbReference type="AlphaFoldDB" id="M5EC47"/>
<accession>M5EC47</accession>
<organism evidence="10 11">
    <name type="scientific">Halanaerobium saccharolyticum subsp. saccharolyticum DSM 6643</name>
    <dbReference type="NCBI Taxonomy" id="1293054"/>
    <lineage>
        <taxon>Bacteria</taxon>
        <taxon>Bacillati</taxon>
        <taxon>Bacillota</taxon>
        <taxon>Clostridia</taxon>
        <taxon>Halanaerobiales</taxon>
        <taxon>Halanaerobiaceae</taxon>
        <taxon>Halanaerobium</taxon>
    </lineage>
</organism>
<keyword evidence="4" id="KW-0997">Cell inner membrane</keyword>
<keyword evidence="2" id="KW-0813">Transport</keyword>
<dbReference type="InParanoid" id="M5EC47"/>
<keyword evidence="7 9" id="KW-0472">Membrane</keyword>
<evidence type="ECO:0000256" key="4">
    <source>
        <dbReference type="ARBA" id="ARBA00022519"/>
    </source>
</evidence>
<dbReference type="EMBL" id="CAUI01000005">
    <property type="protein sequence ID" value="CCU78415.1"/>
    <property type="molecule type" value="Genomic_DNA"/>
</dbReference>
<comment type="similarity">
    <text evidence="8">Belongs to the TsuA/YedE (TC 9.B.102) family.</text>
</comment>
<evidence type="ECO:0000256" key="7">
    <source>
        <dbReference type="ARBA" id="ARBA00023136"/>
    </source>
</evidence>
<sequence>MRSELYQQRKNRQQKLAMIISALVFVLFIFLFKVENVLAYSLAFGLIIGFAMQKSKICFTAAFRDPFLFGMTKLSRALVLSLMITTIGFGIIQFFRFESGLPIGGKLLIPGIYIPIGAFIFGLGASVSGGCASGTLFRLGEGYQMQHLVIIGFLLGSLRGGLDQGFWNNLTFAKKAYHLPEMFSNWIFGISFQLVILAIIYFLLIIKEDKSLSSFFNGFNDFFRKDNFENLFLKIKNIFFHPLKYLSYNIWPYWIGALIIAAANIIYFQMTGNYWRISTGFMNLIFWFLSILGITFENIDFEIISPFFDFIFWSNLGIILGALISILLTGRFKFKKIKNKKQYLIALTGGFLMGYGSRVASGCNIGGFYSAVSSLALNGWLYLPFVIIGIYLGSKFLSKFIVR</sequence>
<evidence type="ECO:0000256" key="5">
    <source>
        <dbReference type="ARBA" id="ARBA00022692"/>
    </source>
</evidence>
<dbReference type="InterPro" id="IPR007272">
    <property type="entry name" value="Sulf_transp_TsuA/YedE"/>
</dbReference>
<proteinExistence type="inferred from homology"/>
<feature type="transmembrane region" description="Helical" evidence="9">
    <location>
        <begin position="342"/>
        <end position="360"/>
    </location>
</feature>
<dbReference type="STRING" id="1293054.HSACCH_00601"/>
<keyword evidence="6 9" id="KW-1133">Transmembrane helix</keyword>
<name>M5EC47_9FIRM</name>
<evidence type="ECO:0000256" key="8">
    <source>
        <dbReference type="ARBA" id="ARBA00035655"/>
    </source>
</evidence>
<dbReference type="GO" id="GO:0005886">
    <property type="term" value="C:plasma membrane"/>
    <property type="evidence" value="ECO:0007669"/>
    <property type="project" value="UniProtKB-SubCell"/>
</dbReference>
<keyword evidence="5 9" id="KW-0812">Transmembrane</keyword>
<evidence type="ECO:0000256" key="1">
    <source>
        <dbReference type="ARBA" id="ARBA00004429"/>
    </source>
</evidence>
<feature type="transmembrane region" description="Helical" evidence="9">
    <location>
        <begin position="250"/>
        <end position="268"/>
    </location>
</feature>
<dbReference type="PANTHER" id="PTHR30574:SF1">
    <property type="entry name" value="SULPHUR TRANSPORT DOMAIN-CONTAINING PROTEIN"/>
    <property type="match status" value="1"/>
</dbReference>
<feature type="transmembrane region" description="Helical" evidence="9">
    <location>
        <begin position="74"/>
        <end position="95"/>
    </location>
</feature>
<feature type="transmembrane region" description="Helical" evidence="9">
    <location>
        <begin position="280"/>
        <end position="299"/>
    </location>
</feature>
<feature type="transmembrane region" description="Helical" evidence="9">
    <location>
        <begin position="145"/>
        <end position="162"/>
    </location>
</feature>
<dbReference type="Pfam" id="PF04143">
    <property type="entry name" value="Sulf_transp"/>
    <property type="match status" value="1"/>
</dbReference>
<feature type="transmembrane region" description="Helical" evidence="9">
    <location>
        <begin position="311"/>
        <end position="330"/>
    </location>
</feature>
<feature type="transmembrane region" description="Helical" evidence="9">
    <location>
        <begin position="183"/>
        <end position="206"/>
    </location>
</feature>
<evidence type="ECO:0000256" key="9">
    <source>
        <dbReference type="SAM" id="Phobius"/>
    </source>
</evidence>
<feature type="transmembrane region" description="Helical" evidence="9">
    <location>
        <begin position="380"/>
        <end position="398"/>
    </location>
</feature>
<protein>
    <submittedName>
        <fullName evidence="10">YeeE/YedE</fullName>
    </submittedName>
</protein>
<comment type="subcellular location">
    <subcellularLocation>
        <location evidence="1">Cell inner membrane</location>
        <topology evidence="1">Multi-pass membrane protein</topology>
    </subcellularLocation>
</comment>
<gene>
    <name evidence="10" type="ORF">HSACCH_00601</name>
</gene>